<evidence type="ECO:0000256" key="1">
    <source>
        <dbReference type="ARBA" id="ARBA00005949"/>
    </source>
</evidence>
<dbReference type="OrthoDB" id="194358at2759"/>
<evidence type="ECO:0000256" key="3">
    <source>
        <dbReference type="ARBA" id="ARBA00023043"/>
    </source>
</evidence>
<dbReference type="STRING" id="6689.A0A423SB46"/>
<proteinExistence type="inferred from homology"/>
<dbReference type="PANTHER" id="PTHR24136:SF15">
    <property type="entry name" value="ANK_REP_REGION DOMAIN-CONTAINING PROTEIN"/>
    <property type="match status" value="1"/>
</dbReference>
<gene>
    <name evidence="5" type="ORF">C7M84_020793</name>
</gene>
<accession>A0A423SB46</accession>
<dbReference type="PROSITE" id="PS50088">
    <property type="entry name" value="ANK_REPEAT"/>
    <property type="match status" value="2"/>
</dbReference>
<dbReference type="Proteomes" id="UP000283509">
    <property type="component" value="Unassembled WGS sequence"/>
</dbReference>
<evidence type="ECO:0000313" key="5">
    <source>
        <dbReference type="EMBL" id="ROT61441.1"/>
    </source>
</evidence>
<dbReference type="InterPro" id="IPR051573">
    <property type="entry name" value="Ankyrin-SOCS_box_domain"/>
</dbReference>
<evidence type="ECO:0000313" key="6">
    <source>
        <dbReference type="Proteomes" id="UP000283509"/>
    </source>
</evidence>
<feature type="repeat" description="ANK" evidence="4">
    <location>
        <begin position="141"/>
        <end position="173"/>
    </location>
</feature>
<dbReference type="SUPFAM" id="SSF48403">
    <property type="entry name" value="Ankyrin repeat"/>
    <property type="match status" value="1"/>
</dbReference>
<dbReference type="GO" id="GO:0045732">
    <property type="term" value="P:positive regulation of protein catabolic process"/>
    <property type="evidence" value="ECO:0007669"/>
    <property type="project" value="TreeGrafter"/>
</dbReference>
<dbReference type="EMBL" id="QCYY01004168">
    <property type="protein sequence ID" value="ROT61441.1"/>
    <property type="molecule type" value="Genomic_DNA"/>
</dbReference>
<evidence type="ECO:0000256" key="4">
    <source>
        <dbReference type="PROSITE-ProRule" id="PRU00023"/>
    </source>
</evidence>
<dbReference type="AlphaFoldDB" id="A0A423SB46"/>
<dbReference type="SMART" id="SM00248">
    <property type="entry name" value="ANK"/>
    <property type="match status" value="3"/>
</dbReference>
<dbReference type="InterPro" id="IPR036770">
    <property type="entry name" value="Ankyrin_rpt-contain_sf"/>
</dbReference>
<dbReference type="Pfam" id="PF12796">
    <property type="entry name" value="Ank_2"/>
    <property type="match status" value="1"/>
</dbReference>
<reference evidence="5 6" key="2">
    <citation type="submission" date="2019-01" db="EMBL/GenBank/DDBJ databases">
        <title>The decoding of complex shrimp genome reveals the adaptation for benthos swimmer, frequently molting mechanism and breeding impact on genome.</title>
        <authorList>
            <person name="Sun Y."/>
            <person name="Gao Y."/>
            <person name="Yu Y."/>
        </authorList>
    </citation>
    <scope>NUCLEOTIDE SEQUENCE [LARGE SCALE GENOMIC DNA]</scope>
    <source>
        <tissue evidence="5">Muscle</tissue>
    </source>
</reference>
<reference evidence="5 6" key="1">
    <citation type="submission" date="2018-04" db="EMBL/GenBank/DDBJ databases">
        <authorList>
            <person name="Zhang X."/>
            <person name="Yuan J."/>
            <person name="Li F."/>
            <person name="Xiang J."/>
        </authorList>
    </citation>
    <scope>NUCLEOTIDE SEQUENCE [LARGE SCALE GENOMIC DNA]</scope>
    <source>
        <tissue evidence="5">Muscle</tissue>
    </source>
</reference>
<protein>
    <submittedName>
        <fullName evidence="5">Ankyrin repeat-containing protein</fullName>
    </submittedName>
</protein>
<keyword evidence="6" id="KW-1185">Reference proteome</keyword>
<evidence type="ECO:0000256" key="2">
    <source>
        <dbReference type="ARBA" id="ARBA00022737"/>
    </source>
</evidence>
<dbReference type="PANTHER" id="PTHR24136">
    <property type="entry name" value="SOWAH (DROSOPHILA) HOMOLOG"/>
    <property type="match status" value="1"/>
</dbReference>
<dbReference type="InterPro" id="IPR002110">
    <property type="entry name" value="Ankyrin_rpt"/>
</dbReference>
<comment type="caution">
    <text evidence="5">The sequence shown here is derived from an EMBL/GenBank/DDBJ whole genome shotgun (WGS) entry which is preliminary data.</text>
</comment>
<name>A0A423SB46_PENVA</name>
<keyword evidence="3 4" id="KW-0040">ANK repeat</keyword>
<feature type="repeat" description="ANK" evidence="4">
    <location>
        <begin position="174"/>
        <end position="206"/>
    </location>
</feature>
<sequence>MPDLLADTPIRVQSFKLTTSEVERGRVAKRKPVPNTCVAYKRSRARPGYNVPREPTPEERLERLNTAIQAITFDDVRTVVSCIPGNIEVGATYDLVLGASQNKPRRVKASLLHLAVHHRAAQCAKLLLHLGAPTEATDSELGDCAIHAGVRMSRYDLVTLLLEYGASPTSTNAANDTPLHLAAKQGLVHTCKVLLEAGADPTARNRYNETPWDTATLAGSPSSLVCADLILTSHLQAKESARSLRQLTSRPV</sequence>
<dbReference type="PROSITE" id="PS50297">
    <property type="entry name" value="ANK_REP_REGION"/>
    <property type="match status" value="1"/>
</dbReference>
<dbReference type="Pfam" id="PF00023">
    <property type="entry name" value="Ank"/>
    <property type="match status" value="1"/>
</dbReference>
<dbReference type="GO" id="GO:0016567">
    <property type="term" value="P:protein ubiquitination"/>
    <property type="evidence" value="ECO:0007669"/>
    <property type="project" value="TreeGrafter"/>
</dbReference>
<comment type="similarity">
    <text evidence="1">Belongs to the ankyrin SOCS box (ASB) family.</text>
</comment>
<keyword evidence="2" id="KW-0677">Repeat</keyword>
<organism evidence="5 6">
    <name type="scientific">Penaeus vannamei</name>
    <name type="common">Whiteleg shrimp</name>
    <name type="synonym">Litopenaeus vannamei</name>
    <dbReference type="NCBI Taxonomy" id="6689"/>
    <lineage>
        <taxon>Eukaryota</taxon>
        <taxon>Metazoa</taxon>
        <taxon>Ecdysozoa</taxon>
        <taxon>Arthropoda</taxon>
        <taxon>Crustacea</taxon>
        <taxon>Multicrustacea</taxon>
        <taxon>Malacostraca</taxon>
        <taxon>Eumalacostraca</taxon>
        <taxon>Eucarida</taxon>
        <taxon>Decapoda</taxon>
        <taxon>Dendrobranchiata</taxon>
        <taxon>Penaeoidea</taxon>
        <taxon>Penaeidae</taxon>
        <taxon>Penaeus</taxon>
    </lineage>
</organism>
<dbReference type="Gene3D" id="1.25.40.20">
    <property type="entry name" value="Ankyrin repeat-containing domain"/>
    <property type="match status" value="2"/>
</dbReference>